<gene>
    <name evidence="1" type="ORF">QIS99_14555</name>
</gene>
<sequence>MSVQRSVLPDPRRGGVGIVLSSTWAVGTPERQKAAVEAITEAWESREWPHEGLLSYSVCTGTDGSTLLHHSQWRDLDAYEEFSAAARNGRDARNADIDAAVPGIERLGLTKYELYRRRSLNDRADHARVPGCIVIVDVPFVGPDPQRQREWVDLVFEALDGDEPHPGGISGSFHTSLDGTRVMNYAEWESEQAHIEALAAPGDGVGSATEAWHRVQHHPGLAEGGGVKRYLPAVSLSSG</sequence>
<accession>A0ABT6RUI0</accession>
<dbReference type="EMBL" id="JASCIR010000010">
    <property type="protein sequence ID" value="MDI3387413.1"/>
    <property type="molecule type" value="Genomic_DNA"/>
</dbReference>
<keyword evidence="1" id="KW-0560">Oxidoreductase</keyword>
<keyword evidence="2" id="KW-1185">Reference proteome</keyword>
<reference evidence="1 2" key="1">
    <citation type="submission" date="2023-05" db="EMBL/GenBank/DDBJ databases">
        <title>Draft genome sequence of Streptomyces sp. B-S-A8 isolated from a cave soil in Thailand.</title>
        <authorList>
            <person name="Chamroensaksri N."/>
            <person name="Muangham S."/>
        </authorList>
    </citation>
    <scope>NUCLEOTIDE SEQUENCE [LARGE SCALE GENOMIC DNA]</scope>
    <source>
        <strain evidence="1 2">B-S-A8</strain>
    </source>
</reference>
<dbReference type="InterPro" id="IPR011008">
    <property type="entry name" value="Dimeric_a/b-barrel"/>
</dbReference>
<dbReference type="SUPFAM" id="SSF54909">
    <property type="entry name" value="Dimeric alpha+beta barrel"/>
    <property type="match status" value="2"/>
</dbReference>
<dbReference type="Gene3D" id="3.30.70.100">
    <property type="match status" value="2"/>
</dbReference>
<dbReference type="RefSeq" id="WP_282513712.1">
    <property type="nucleotide sequence ID" value="NZ_JASCIR010000010.1"/>
</dbReference>
<keyword evidence="1" id="KW-0503">Monooxygenase</keyword>
<evidence type="ECO:0000313" key="2">
    <source>
        <dbReference type="Proteomes" id="UP001224661"/>
    </source>
</evidence>
<comment type="caution">
    <text evidence="1">The sequence shown here is derived from an EMBL/GenBank/DDBJ whole genome shotgun (WGS) entry which is preliminary data.</text>
</comment>
<dbReference type="Proteomes" id="UP001224661">
    <property type="component" value="Unassembled WGS sequence"/>
</dbReference>
<protein>
    <submittedName>
        <fullName evidence="1">Antibiotic biosynthesis monooxygenase</fullName>
    </submittedName>
</protein>
<proteinExistence type="predicted"/>
<evidence type="ECO:0000313" key="1">
    <source>
        <dbReference type="EMBL" id="MDI3387413.1"/>
    </source>
</evidence>
<name>A0ABT6RUI0_9ACTN</name>
<organism evidence="1 2">
    <name type="scientific">Streptomyces solicavernae</name>
    <dbReference type="NCBI Taxonomy" id="3043614"/>
    <lineage>
        <taxon>Bacteria</taxon>
        <taxon>Bacillati</taxon>
        <taxon>Actinomycetota</taxon>
        <taxon>Actinomycetes</taxon>
        <taxon>Kitasatosporales</taxon>
        <taxon>Streptomycetaceae</taxon>
        <taxon>Streptomyces</taxon>
    </lineage>
</organism>
<dbReference type="GO" id="GO:0004497">
    <property type="term" value="F:monooxygenase activity"/>
    <property type="evidence" value="ECO:0007669"/>
    <property type="project" value="UniProtKB-KW"/>
</dbReference>